<evidence type="ECO:0000313" key="2">
    <source>
        <dbReference type="EMBL" id="OHT15400.1"/>
    </source>
</evidence>
<gene>
    <name evidence="2" type="ORF">TRFO_14167</name>
</gene>
<name>A0A1J4KWZ2_9EUKA</name>
<keyword evidence="3" id="KW-1185">Reference proteome</keyword>
<dbReference type="Proteomes" id="UP000179807">
    <property type="component" value="Unassembled WGS sequence"/>
</dbReference>
<feature type="compositionally biased region" description="Basic residues" evidence="1">
    <location>
        <begin position="70"/>
        <end position="84"/>
    </location>
</feature>
<dbReference type="EMBL" id="MLAK01000229">
    <property type="protein sequence ID" value="OHT15400.1"/>
    <property type="molecule type" value="Genomic_DNA"/>
</dbReference>
<feature type="compositionally biased region" description="Basic residues" evidence="1">
    <location>
        <begin position="146"/>
        <end position="157"/>
    </location>
</feature>
<proteinExistence type="predicted"/>
<dbReference type="VEuPathDB" id="TrichDB:TRFO_14167"/>
<reference evidence="2" key="1">
    <citation type="submission" date="2016-10" db="EMBL/GenBank/DDBJ databases">
        <authorList>
            <person name="Benchimol M."/>
            <person name="Almeida L.G."/>
            <person name="Vasconcelos A.T."/>
            <person name="Perreira-Neves A."/>
            <person name="Rosa I.A."/>
            <person name="Tasca T."/>
            <person name="Bogo M.R."/>
            <person name="de Souza W."/>
        </authorList>
    </citation>
    <scope>NUCLEOTIDE SEQUENCE [LARGE SCALE GENOMIC DNA]</scope>
    <source>
        <strain evidence="2">K</strain>
    </source>
</reference>
<dbReference type="GeneID" id="94832349"/>
<sequence length="248" mass="28854">MLVVFLMIMNKGQLSRHNSRNVKLKSLDEIIKEEKALMELAEIIQQEISEKYDTKFFPDSYLSKSNKIHTHNRIHHQKHSSRKQRLNDEPPILGIQYPEYTMPQYQNIVGGVIQTPFGPQVIRRDGYDMPGFASIEHEEQPLPKESKRKPSKLKRRKPDYGKPVVKDGSMPYMFGHKLIKPELTFEEYRRQKRIANQRRKASTLLTGKNLQQSSVYGIQQSLQPKDFSDSGKMLLSVGVFPFEPENPM</sequence>
<protein>
    <submittedName>
        <fullName evidence="2">Uncharacterized protein</fullName>
    </submittedName>
</protein>
<accession>A0A1J4KWZ2</accession>
<feature type="region of interest" description="Disordered" evidence="1">
    <location>
        <begin position="133"/>
        <end position="162"/>
    </location>
</feature>
<feature type="compositionally biased region" description="Basic and acidic residues" evidence="1">
    <location>
        <begin position="135"/>
        <end position="145"/>
    </location>
</feature>
<dbReference type="AlphaFoldDB" id="A0A1J4KWZ2"/>
<organism evidence="2 3">
    <name type="scientific">Tritrichomonas foetus</name>
    <dbReference type="NCBI Taxonomy" id="1144522"/>
    <lineage>
        <taxon>Eukaryota</taxon>
        <taxon>Metamonada</taxon>
        <taxon>Parabasalia</taxon>
        <taxon>Tritrichomonadida</taxon>
        <taxon>Tritrichomonadidae</taxon>
        <taxon>Tritrichomonas</taxon>
    </lineage>
</organism>
<evidence type="ECO:0000313" key="3">
    <source>
        <dbReference type="Proteomes" id="UP000179807"/>
    </source>
</evidence>
<comment type="caution">
    <text evidence="2">The sequence shown here is derived from an EMBL/GenBank/DDBJ whole genome shotgun (WGS) entry which is preliminary data.</text>
</comment>
<dbReference type="RefSeq" id="XP_068368536.1">
    <property type="nucleotide sequence ID" value="XM_068497645.1"/>
</dbReference>
<feature type="region of interest" description="Disordered" evidence="1">
    <location>
        <begin position="70"/>
        <end position="89"/>
    </location>
</feature>
<evidence type="ECO:0000256" key="1">
    <source>
        <dbReference type="SAM" id="MobiDB-lite"/>
    </source>
</evidence>